<dbReference type="PANTHER" id="PTHR43166:SF30">
    <property type="entry name" value="METHIONINE IMPORT ATP-BINDING PROTEIN METN"/>
    <property type="match status" value="1"/>
</dbReference>
<dbReference type="InterPro" id="IPR050086">
    <property type="entry name" value="MetN_ABC_transporter-like"/>
</dbReference>
<feature type="domain" description="ABC transporter" evidence="8">
    <location>
        <begin position="14"/>
        <end position="250"/>
    </location>
</feature>
<keyword evidence="1" id="KW-0813">Transport</keyword>
<evidence type="ECO:0000256" key="5">
    <source>
        <dbReference type="ARBA" id="ARBA00022967"/>
    </source>
</evidence>
<evidence type="ECO:0000256" key="7">
    <source>
        <dbReference type="ARBA" id="ARBA00023136"/>
    </source>
</evidence>
<keyword evidence="6" id="KW-0029">Amino-acid transport</keyword>
<evidence type="ECO:0000256" key="3">
    <source>
        <dbReference type="ARBA" id="ARBA00022741"/>
    </source>
</evidence>
<name>A0ABN3T2Z6_9ACTN</name>
<gene>
    <name evidence="9" type="ORF">GCM10009864_75410</name>
</gene>
<dbReference type="Pfam" id="PF00005">
    <property type="entry name" value="ABC_tran"/>
    <property type="match status" value="1"/>
</dbReference>
<dbReference type="PROSITE" id="PS00211">
    <property type="entry name" value="ABC_TRANSPORTER_1"/>
    <property type="match status" value="1"/>
</dbReference>
<reference evidence="9 10" key="1">
    <citation type="journal article" date="2019" name="Int. J. Syst. Evol. Microbiol.">
        <title>The Global Catalogue of Microorganisms (GCM) 10K type strain sequencing project: providing services to taxonomists for standard genome sequencing and annotation.</title>
        <authorList>
            <consortium name="The Broad Institute Genomics Platform"/>
            <consortium name="The Broad Institute Genome Sequencing Center for Infectious Disease"/>
            <person name="Wu L."/>
            <person name="Ma J."/>
        </authorList>
    </citation>
    <scope>NUCLEOTIDE SEQUENCE [LARGE SCALE GENOMIC DNA]</scope>
    <source>
        <strain evidence="9 10">JCM 16374</strain>
    </source>
</reference>
<dbReference type="PANTHER" id="PTHR43166">
    <property type="entry name" value="AMINO ACID IMPORT ATP-BINDING PROTEIN"/>
    <property type="match status" value="1"/>
</dbReference>
<dbReference type="CDD" id="cd03258">
    <property type="entry name" value="ABC_MetN_methionine_transporter"/>
    <property type="match status" value="1"/>
</dbReference>
<dbReference type="SMART" id="SM00382">
    <property type="entry name" value="AAA"/>
    <property type="match status" value="1"/>
</dbReference>
<comment type="caution">
    <text evidence="9">The sequence shown here is derived from an EMBL/GenBank/DDBJ whole genome shotgun (WGS) entry which is preliminary data.</text>
</comment>
<keyword evidence="5" id="KW-1278">Translocase</keyword>
<keyword evidence="10" id="KW-1185">Reference proteome</keyword>
<keyword evidence="4 9" id="KW-0067">ATP-binding</keyword>
<dbReference type="SUPFAM" id="SSF52540">
    <property type="entry name" value="P-loop containing nucleoside triphosphate hydrolases"/>
    <property type="match status" value="1"/>
</dbReference>
<dbReference type="InterPro" id="IPR003593">
    <property type="entry name" value="AAA+_ATPase"/>
</dbReference>
<dbReference type="InterPro" id="IPR041701">
    <property type="entry name" value="MetN_ABC"/>
</dbReference>
<dbReference type="Proteomes" id="UP001500994">
    <property type="component" value="Unassembled WGS sequence"/>
</dbReference>
<keyword evidence="7" id="KW-0472">Membrane</keyword>
<evidence type="ECO:0000259" key="8">
    <source>
        <dbReference type="PROSITE" id="PS50893"/>
    </source>
</evidence>
<organism evidence="9 10">
    <name type="scientific">Streptomyces lunalinharesii</name>
    <dbReference type="NCBI Taxonomy" id="333384"/>
    <lineage>
        <taxon>Bacteria</taxon>
        <taxon>Bacillati</taxon>
        <taxon>Actinomycetota</taxon>
        <taxon>Actinomycetes</taxon>
        <taxon>Kitasatosporales</taxon>
        <taxon>Streptomycetaceae</taxon>
        <taxon>Streptomyces</taxon>
    </lineage>
</organism>
<keyword evidence="3" id="KW-0547">Nucleotide-binding</keyword>
<evidence type="ECO:0000313" key="10">
    <source>
        <dbReference type="Proteomes" id="UP001500994"/>
    </source>
</evidence>
<evidence type="ECO:0000256" key="4">
    <source>
        <dbReference type="ARBA" id="ARBA00022840"/>
    </source>
</evidence>
<dbReference type="InterPro" id="IPR017871">
    <property type="entry name" value="ABC_transporter-like_CS"/>
</dbReference>
<keyword evidence="2" id="KW-1003">Cell membrane</keyword>
<dbReference type="InterPro" id="IPR003439">
    <property type="entry name" value="ABC_transporter-like_ATP-bd"/>
</dbReference>
<accession>A0ABN3T2Z6</accession>
<protein>
    <submittedName>
        <fullName evidence="9">Methionine ABC transporter ATP-binding protein</fullName>
    </submittedName>
</protein>
<dbReference type="PROSITE" id="PS50893">
    <property type="entry name" value="ABC_TRANSPORTER_2"/>
    <property type="match status" value="1"/>
</dbReference>
<sequence length="286" mass="30532">MTTPPPSAQPRPLIQLDDVSKEFAGGTVAVDRVSLAVAPGSVFGIVGHSGAGKSTLLRLINLLETPTTGTVTVAGQELTALGSRQLRAARRDIGMVFQQFNLFRSRTVLGNVAYPLRQAGATRAEARERAAEALRFVGLADQARRYPEQLSGGQRQRVGIARALATEPRVLLCDEATSALDPQTTQEVLALLRRVNDELGVTIVLITHEMEVVRAVCDRMAVLDAGRIVEMGPVRELFAAPRHPTTRAFVRSAVQASPLLDLLPAALRKHGVDEAVAASVLAEVGA</sequence>
<evidence type="ECO:0000256" key="1">
    <source>
        <dbReference type="ARBA" id="ARBA00022448"/>
    </source>
</evidence>
<evidence type="ECO:0000256" key="6">
    <source>
        <dbReference type="ARBA" id="ARBA00022970"/>
    </source>
</evidence>
<dbReference type="InterPro" id="IPR027417">
    <property type="entry name" value="P-loop_NTPase"/>
</dbReference>
<evidence type="ECO:0000313" key="9">
    <source>
        <dbReference type="EMBL" id="GAA2690255.1"/>
    </source>
</evidence>
<evidence type="ECO:0000256" key="2">
    <source>
        <dbReference type="ARBA" id="ARBA00022475"/>
    </source>
</evidence>
<dbReference type="Gene3D" id="3.40.50.300">
    <property type="entry name" value="P-loop containing nucleotide triphosphate hydrolases"/>
    <property type="match status" value="1"/>
</dbReference>
<dbReference type="GO" id="GO:0005524">
    <property type="term" value="F:ATP binding"/>
    <property type="evidence" value="ECO:0007669"/>
    <property type="project" value="UniProtKB-KW"/>
</dbReference>
<proteinExistence type="predicted"/>
<dbReference type="EMBL" id="BAAARK010000051">
    <property type="protein sequence ID" value="GAA2690255.1"/>
    <property type="molecule type" value="Genomic_DNA"/>
</dbReference>